<dbReference type="InterPro" id="IPR036465">
    <property type="entry name" value="vWFA_dom_sf"/>
</dbReference>
<evidence type="ECO:0000259" key="2">
    <source>
        <dbReference type="PROSITE" id="PS50234"/>
    </source>
</evidence>
<sequence>MDLRWWWLGLALVLAAAVTAVLAWRRARQGRSGEVVRAAHTGRLTRLAAYQNALSRLRLQLAALAVLLTLVVLPAAWAASRPADSELSSPERRNRDIMLCLDVSGSMFVTDQAILRSFANLATGFEGERIGLVLFDAQAVTAFPLTDDYDLVRTQLEEYADGFATFGADGSRDPQAGTWNPSIQGTSLIPDGVASCTQAFDHPEEERPRAIVLGTDNLVAGEGVYTHEEAFGLAQEQGVRVYALDPGFSGRPHEQLSTLTEQTGGRTYQLEDPEAVTQITEEIQRLEAARLPEREPALLRVDAPRWPMLALAVALLAYLGLAWRWRR</sequence>
<dbReference type="PROSITE" id="PS50234">
    <property type="entry name" value="VWFA"/>
    <property type="match status" value="1"/>
</dbReference>
<keyword evidence="1" id="KW-0812">Transmembrane</keyword>
<dbReference type="InterPro" id="IPR002035">
    <property type="entry name" value="VWF_A"/>
</dbReference>
<dbReference type="OrthoDB" id="4623238at2"/>
<keyword evidence="4" id="KW-1185">Reference proteome</keyword>
<protein>
    <submittedName>
        <fullName evidence="3">von Willebrand factor type A domain-containing protein</fullName>
    </submittedName>
</protein>
<feature type="transmembrane region" description="Helical" evidence="1">
    <location>
        <begin position="306"/>
        <end position="325"/>
    </location>
</feature>
<dbReference type="Gene3D" id="3.40.50.410">
    <property type="entry name" value="von Willebrand factor, type A domain"/>
    <property type="match status" value="1"/>
</dbReference>
<accession>A0A560WG50</accession>
<keyword evidence="1" id="KW-1133">Transmembrane helix</keyword>
<dbReference type="AlphaFoldDB" id="A0A560WG50"/>
<feature type="transmembrane region" description="Helical" evidence="1">
    <location>
        <begin position="6"/>
        <end position="24"/>
    </location>
</feature>
<evidence type="ECO:0000313" key="3">
    <source>
        <dbReference type="EMBL" id="TWD16526.1"/>
    </source>
</evidence>
<comment type="caution">
    <text evidence="3">The sequence shown here is derived from an EMBL/GenBank/DDBJ whole genome shotgun (WGS) entry which is preliminary data.</text>
</comment>
<dbReference type="RefSeq" id="WP_144854570.1">
    <property type="nucleotide sequence ID" value="NZ_BAAAYT010000001.1"/>
</dbReference>
<feature type="transmembrane region" description="Helical" evidence="1">
    <location>
        <begin position="61"/>
        <end position="79"/>
    </location>
</feature>
<reference evidence="3 4" key="1">
    <citation type="submission" date="2019-06" db="EMBL/GenBank/DDBJ databases">
        <title>Sequencing the genomes of 1000 actinobacteria strains.</title>
        <authorList>
            <person name="Klenk H.-P."/>
        </authorList>
    </citation>
    <scope>NUCLEOTIDE SEQUENCE [LARGE SCALE GENOMIC DNA]</scope>
    <source>
        <strain evidence="3 4">DSM 18935</strain>
    </source>
</reference>
<dbReference type="Pfam" id="PF13519">
    <property type="entry name" value="VWA_2"/>
    <property type="match status" value="1"/>
</dbReference>
<evidence type="ECO:0000313" key="4">
    <source>
        <dbReference type="Proteomes" id="UP000315628"/>
    </source>
</evidence>
<proteinExistence type="predicted"/>
<keyword evidence="1" id="KW-0472">Membrane</keyword>
<gene>
    <name evidence="3" type="ORF">FB557_0049</name>
</gene>
<dbReference type="Proteomes" id="UP000315628">
    <property type="component" value="Unassembled WGS sequence"/>
</dbReference>
<dbReference type="SMART" id="SM00327">
    <property type="entry name" value="VWA"/>
    <property type="match status" value="1"/>
</dbReference>
<organism evidence="3 4">
    <name type="scientific">Marihabitans asiaticum</name>
    <dbReference type="NCBI Taxonomy" id="415218"/>
    <lineage>
        <taxon>Bacteria</taxon>
        <taxon>Bacillati</taxon>
        <taxon>Actinomycetota</taxon>
        <taxon>Actinomycetes</taxon>
        <taxon>Micrococcales</taxon>
        <taxon>Intrasporangiaceae</taxon>
        <taxon>Marihabitans</taxon>
    </lineage>
</organism>
<evidence type="ECO:0000256" key="1">
    <source>
        <dbReference type="SAM" id="Phobius"/>
    </source>
</evidence>
<name>A0A560WG50_9MICO</name>
<feature type="domain" description="VWFA" evidence="2">
    <location>
        <begin position="96"/>
        <end position="283"/>
    </location>
</feature>
<dbReference type="SUPFAM" id="SSF53300">
    <property type="entry name" value="vWA-like"/>
    <property type="match status" value="1"/>
</dbReference>
<dbReference type="EMBL" id="VIUW01000001">
    <property type="protein sequence ID" value="TWD16526.1"/>
    <property type="molecule type" value="Genomic_DNA"/>
</dbReference>